<dbReference type="EMBL" id="JAAIUW010000007">
    <property type="protein sequence ID" value="KAF7823432.1"/>
    <property type="molecule type" value="Genomic_DNA"/>
</dbReference>
<proteinExistence type="predicted"/>
<sequence length="55" mass="5803">MVVVDCPPPINTVVAPPLPQSPLLPPVNYMVAVVDCPPQTSPFAPPAPQPPVIYM</sequence>
<name>A0A834WI03_9FABA</name>
<protein>
    <submittedName>
        <fullName evidence="1">Uncharacterized protein</fullName>
    </submittedName>
</protein>
<dbReference type="AlphaFoldDB" id="A0A834WI03"/>
<gene>
    <name evidence="1" type="ORF">G2W53_021576</name>
</gene>
<accession>A0A834WI03</accession>
<reference evidence="1" key="1">
    <citation type="submission" date="2020-09" db="EMBL/GenBank/DDBJ databases">
        <title>Genome-Enabled Discovery of Anthraquinone Biosynthesis in Senna tora.</title>
        <authorList>
            <person name="Kang S.-H."/>
            <person name="Pandey R.P."/>
            <person name="Lee C.-M."/>
            <person name="Sim J.-S."/>
            <person name="Jeong J.-T."/>
            <person name="Choi B.-S."/>
            <person name="Jung M."/>
            <person name="Ginzburg D."/>
            <person name="Zhao K."/>
            <person name="Won S.Y."/>
            <person name="Oh T.-J."/>
            <person name="Yu Y."/>
            <person name="Kim N.-H."/>
            <person name="Lee O.R."/>
            <person name="Lee T.-H."/>
            <person name="Bashyal P."/>
            <person name="Kim T.-S."/>
            <person name="Lee W.-H."/>
            <person name="Kawkins C."/>
            <person name="Kim C.-K."/>
            <person name="Kim J.S."/>
            <person name="Ahn B.O."/>
            <person name="Rhee S.Y."/>
            <person name="Sohng J.K."/>
        </authorList>
    </citation>
    <scope>NUCLEOTIDE SEQUENCE</scope>
    <source>
        <tissue evidence="1">Leaf</tissue>
    </source>
</reference>
<organism evidence="1 2">
    <name type="scientific">Senna tora</name>
    <dbReference type="NCBI Taxonomy" id="362788"/>
    <lineage>
        <taxon>Eukaryota</taxon>
        <taxon>Viridiplantae</taxon>
        <taxon>Streptophyta</taxon>
        <taxon>Embryophyta</taxon>
        <taxon>Tracheophyta</taxon>
        <taxon>Spermatophyta</taxon>
        <taxon>Magnoliopsida</taxon>
        <taxon>eudicotyledons</taxon>
        <taxon>Gunneridae</taxon>
        <taxon>Pentapetalae</taxon>
        <taxon>rosids</taxon>
        <taxon>fabids</taxon>
        <taxon>Fabales</taxon>
        <taxon>Fabaceae</taxon>
        <taxon>Caesalpinioideae</taxon>
        <taxon>Cassia clade</taxon>
        <taxon>Senna</taxon>
    </lineage>
</organism>
<dbReference type="Proteomes" id="UP000634136">
    <property type="component" value="Unassembled WGS sequence"/>
</dbReference>
<evidence type="ECO:0000313" key="2">
    <source>
        <dbReference type="Proteomes" id="UP000634136"/>
    </source>
</evidence>
<comment type="caution">
    <text evidence="1">The sequence shown here is derived from an EMBL/GenBank/DDBJ whole genome shotgun (WGS) entry which is preliminary data.</text>
</comment>
<keyword evidence="2" id="KW-1185">Reference proteome</keyword>
<evidence type="ECO:0000313" key="1">
    <source>
        <dbReference type="EMBL" id="KAF7823432.1"/>
    </source>
</evidence>